<proteinExistence type="predicted"/>
<accession>A0A7J3X8W5</accession>
<dbReference type="PANTHER" id="PTHR35610">
    <property type="entry name" value="3-ISOPROPYLMALATE DEHYDRATASE-RELATED"/>
    <property type="match status" value="1"/>
</dbReference>
<dbReference type="EMBL" id="DRZM01000218">
    <property type="protein sequence ID" value="HHP05620.1"/>
    <property type="molecule type" value="Genomic_DNA"/>
</dbReference>
<evidence type="ECO:0008006" key="2">
    <source>
        <dbReference type="Google" id="ProtNLM"/>
    </source>
</evidence>
<sequence length="262" mass="28551">MLAKVRMRTVEMDGYKLVVYRELRLRNGVLVQGLPGIGLVGKIAVDYIVSSLNLPKVAELAGPGLLLPVGNAGVFVDGDGRLFLPSYKFYLLPLESRDVLFLTSEVQPVSWAQFEVAEKVLTFFTSVGGCEVIGVCGTSTESEEVEVYFAAAPDTDTSRLEELNLRRSSGGTITGACGLLPALASLRGLKGFVIMGSTHTSEPNPVAARAVVVTLSRLLGFEISLDELDRMIFEIKGREEMMRKMLEQAEKRAETGLPSWYV</sequence>
<dbReference type="SUPFAM" id="SSF159659">
    <property type="entry name" value="Cgl1923-like"/>
    <property type="match status" value="1"/>
</dbReference>
<gene>
    <name evidence="1" type="ORF">ENM88_07765</name>
</gene>
<reference evidence="1" key="1">
    <citation type="journal article" date="2020" name="mSystems">
        <title>Genome- and Community-Level Interaction Insights into Carbon Utilization and Element Cycling Functions of Hydrothermarchaeota in Hydrothermal Sediment.</title>
        <authorList>
            <person name="Zhou Z."/>
            <person name="Liu Y."/>
            <person name="Xu W."/>
            <person name="Pan J."/>
            <person name="Luo Z.H."/>
            <person name="Li M."/>
        </authorList>
    </citation>
    <scope>NUCLEOTIDE SEQUENCE [LARGE SCALE GENOMIC DNA]</scope>
    <source>
        <strain evidence="1">SpSt-1125</strain>
    </source>
</reference>
<dbReference type="AlphaFoldDB" id="A0A7J3X8W5"/>
<dbReference type="InterPro" id="IPR038389">
    <property type="entry name" value="PSMG2_sf"/>
</dbReference>
<dbReference type="InterPro" id="IPR019151">
    <property type="entry name" value="Proteasome_assmbl_chaperone_2"/>
</dbReference>
<dbReference type="Gene3D" id="3.40.50.10900">
    <property type="entry name" value="PAC-like subunit"/>
    <property type="match status" value="1"/>
</dbReference>
<evidence type="ECO:0000313" key="1">
    <source>
        <dbReference type="EMBL" id="HHP05620.1"/>
    </source>
</evidence>
<dbReference type="Pfam" id="PF09754">
    <property type="entry name" value="PAC2"/>
    <property type="match status" value="1"/>
</dbReference>
<organism evidence="1">
    <name type="scientific">Thermofilum pendens</name>
    <dbReference type="NCBI Taxonomy" id="2269"/>
    <lineage>
        <taxon>Archaea</taxon>
        <taxon>Thermoproteota</taxon>
        <taxon>Thermoprotei</taxon>
        <taxon>Thermofilales</taxon>
        <taxon>Thermofilaceae</taxon>
        <taxon>Thermofilum</taxon>
    </lineage>
</organism>
<name>A0A7J3X8W5_THEPE</name>
<dbReference type="PANTHER" id="PTHR35610:SF7">
    <property type="entry name" value="3-ISOPROPYLMALATE DEHYDRATASE"/>
    <property type="match status" value="1"/>
</dbReference>
<comment type="caution">
    <text evidence="1">The sequence shown here is derived from an EMBL/GenBank/DDBJ whole genome shotgun (WGS) entry which is preliminary data.</text>
</comment>
<protein>
    <recommendedName>
        <fullName evidence="2">Proteasome assembly chaperone family protein</fullName>
    </recommendedName>
</protein>